<dbReference type="Gene3D" id="3.10.180.10">
    <property type="entry name" value="2,3-Dihydroxybiphenyl 1,2-Dioxygenase, domain 1"/>
    <property type="match status" value="1"/>
</dbReference>
<dbReference type="Proteomes" id="UP000659388">
    <property type="component" value="Unassembled WGS sequence"/>
</dbReference>
<name>A0A937FBC5_9BACT</name>
<dbReference type="Pfam" id="PF00903">
    <property type="entry name" value="Glyoxalase"/>
    <property type="match status" value="1"/>
</dbReference>
<dbReference type="CDD" id="cd06587">
    <property type="entry name" value="VOC"/>
    <property type="match status" value="1"/>
</dbReference>
<evidence type="ECO:0000313" key="3">
    <source>
        <dbReference type="Proteomes" id="UP000659388"/>
    </source>
</evidence>
<gene>
    <name evidence="2" type="ORF">JL102_22040</name>
</gene>
<comment type="caution">
    <text evidence="2">The sequence shown here is derived from an EMBL/GenBank/DDBJ whole genome shotgun (WGS) entry which is preliminary data.</text>
</comment>
<feature type="domain" description="VOC" evidence="1">
    <location>
        <begin position="3"/>
        <end position="113"/>
    </location>
</feature>
<proteinExistence type="predicted"/>
<evidence type="ECO:0000313" key="2">
    <source>
        <dbReference type="EMBL" id="MBL3658846.1"/>
    </source>
</evidence>
<sequence>MLGLRTTIYKVPDINAAKEWYCKAFKAVPYFDQPFYVGFNIGGYELGLIPYEGDATAGNTVVSYWGVINIKEQYERLLNLGATAYEAPEQVGNDIITATIKDPWDNVIGLIYNPNFKPGP</sequence>
<dbReference type="InterPro" id="IPR037523">
    <property type="entry name" value="VOC_core"/>
</dbReference>
<accession>A0A937FBC5</accession>
<dbReference type="RefSeq" id="WP_202246638.1">
    <property type="nucleotide sequence ID" value="NZ_JAESIY010000018.1"/>
</dbReference>
<dbReference type="SUPFAM" id="SSF54593">
    <property type="entry name" value="Glyoxalase/Bleomycin resistance protein/Dihydroxybiphenyl dioxygenase"/>
    <property type="match status" value="1"/>
</dbReference>
<dbReference type="InterPro" id="IPR004360">
    <property type="entry name" value="Glyas_Fos-R_dOase_dom"/>
</dbReference>
<dbReference type="EMBL" id="JAESIY010000018">
    <property type="protein sequence ID" value="MBL3658846.1"/>
    <property type="molecule type" value="Genomic_DNA"/>
</dbReference>
<protein>
    <submittedName>
        <fullName evidence="2">VOC family protein</fullName>
    </submittedName>
</protein>
<dbReference type="PROSITE" id="PS51819">
    <property type="entry name" value="VOC"/>
    <property type="match status" value="1"/>
</dbReference>
<evidence type="ECO:0000259" key="1">
    <source>
        <dbReference type="PROSITE" id="PS51819"/>
    </source>
</evidence>
<dbReference type="AlphaFoldDB" id="A0A937FBC5"/>
<organism evidence="2 3">
    <name type="scientific">Fulvivirga sediminis</name>
    <dbReference type="NCBI Taxonomy" id="2803949"/>
    <lineage>
        <taxon>Bacteria</taxon>
        <taxon>Pseudomonadati</taxon>
        <taxon>Bacteroidota</taxon>
        <taxon>Cytophagia</taxon>
        <taxon>Cytophagales</taxon>
        <taxon>Fulvivirgaceae</taxon>
        <taxon>Fulvivirga</taxon>
    </lineage>
</organism>
<keyword evidence="3" id="KW-1185">Reference proteome</keyword>
<dbReference type="InterPro" id="IPR029068">
    <property type="entry name" value="Glyas_Bleomycin-R_OHBP_Dase"/>
</dbReference>
<reference evidence="2" key="1">
    <citation type="submission" date="2021-01" db="EMBL/GenBank/DDBJ databases">
        <title>Fulvivirga kasyanovii gen. nov., sp nov., a novel member of the phylum Bacteroidetes isolated from seawater in a mussel farm.</title>
        <authorList>
            <person name="Zhao L.-H."/>
            <person name="Wang Z.-J."/>
        </authorList>
    </citation>
    <scope>NUCLEOTIDE SEQUENCE</scope>
    <source>
        <strain evidence="2">2943</strain>
    </source>
</reference>